<dbReference type="Gene3D" id="1.10.10.60">
    <property type="entry name" value="Homeodomain-like"/>
    <property type="match status" value="1"/>
</dbReference>
<evidence type="ECO:0000313" key="3">
    <source>
        <dbReference type="Proteomes" id="UP000434582"/>
    </source>
</evidence>
<evidence type="ECO:0000259" key="1">
    <source>
        <dbReference type="SMART" id="SM00091"/>
    </source>
</evidence>
<dbReference type="Pfam" id="PF13188">
    <property type="entry name" value="PAS_8"/>
    <property type="match status" value="1"/>
</dbReference>
<dbReference type="InterPro" id="IPR011785">
    <property type="entry name" value="Tscrpt_reg_PpsR-CrtJ"/>
</dbReference>
<proteinExistence type="predicted"/>
<dbReference type="Gene3D" id="1.20.5.430">
    <property type="match status" value="1"/>
</dbReference>
<dbReference type="Gene3D" id="3.30.450.20">
    <property type="entry name" value="PAS domain"/>
    <property type="match status" value="2"/>
</dbReference>
<dbReference type="RefSeq" id="WP_170294587.1">
    <property type="nucleotide sequence ID" value="NZ_WIVE01000001.1"/>
</dbReference>
<feature type="domain" description="PAS" evidence="1">
    <location>
        <begin position="171"/>
        <end position="238"/>
    </location>
</feature>
<protein>
    <submittedName>
        <fullName evidence="2">Transcriptional regulator PpsR</fullName>
    </submittedName>
</protein>
<dbReference type="CDD" id="cd00130">
    <property type="entry name" value="PAS"/>
    <property type="match status" value="1"/>
</dbReference>
<dbReference type="AlphaFoldDB" id="A0A7X1ZCZ9"/>
<dbReference type="GO" id="GO:0043565">
    <property type="term" value="F:sequence-specific DNA binding"/>
    <property type="evidence" value="ECO:0007669"/>
    <property type="project" value="InterPro"/>
</dbReference>
<dbReference type="NCBIfam" id="TIGR02040">
    <property type="entry name" value="PpsR-CrtJ"/>
    <property type="match status" value="1"/>
</dbReference>
<reference evidence="2 3" key="1">
    <citation type="submission" date="2019-10" db="EMBL/GenBank/DDBJ databases">
        <title>Draft whole-genome sequence of the purple nonsulfur photosynthetic bacterium Roseospira navarrensis DSM 15114.</title>
        <authorList>
            <person name="Kyndt J.A."/>
            <person name="Meyer T.E."/>
        </authorList>
    </citation>
    <scope>NUCLEOTIDE SEQUENCE [LARGE SCALE GENOMIC DNA]</scope>
    <source>
        <strain evidence="2 3">DSM 15114</strain>
    </source>
</reference>
<feature type="domain" description="PAS" evidence="1">
    <location>
        <begin position="17"/>
        <end position="83"/>
    </location>
</feature>
<dbReference type="InterPro" id="IPR000014">
    <property type="entry name" value="PAS"/>
</dbReference>
<dbReference type="Pfam" id="PF08448">
    <property type="entry name" value="PAS_4"/>
    <property type="match status" value="1"/>
</dbReference>
<evidence type="ECO:0000313" key="2">
    <source>
        <dbReference type="EMBL" id="MQX34950.1"/>
    </source>
</evidence>
<gene>
    <name evidence="2" type="primary">ppsR</name>
    <name evidence="2" type="ORF">GHC57_00305</name>
</gene>
<dbReference type="EMBL" id="WIVE01000001">
    <property type="protein sequence ID" value="MQX34950.1"/>
    <property type="molecule type" value="Genomic_DNA"/>
</dbReference>
<dbReference type="InterPro" id="IPR013656">
    <property type="entry name" value="PAS_4"/>
</dbReference>
<dbReference type="InterPro" id="IPR035965">
    <property type="entry name" value="PAS-like_dom_sf"/>
</dbReference>
<dbReference type="SUPFAM" id="SSF55785">
    <property type="entry name" value="PYP-like sensor domain (PAS domain)"/>
    <property type="match status" value="3"/>
</dbReference>
<comment type="caution">
    <text evidence="2">The sequence shown here is derived from an EMBL/GenBank/DDBJ whole genome shotgun (WGS) entry which is preliminary data.</text>
</comment>
<dbReference type="InterPro" id="IPR002197">
    <property type="entry name" value="HTH_Fis"/>
</dbReference>
<dbReference type="PRINTS" id="PR01590">
    <property type="entry name" value="HTHFIS"/>
</dbReference>
<dbReference type="SMART" id="SM00091">
    <property type="entry name" value="PAS"/>
    <property type="match status" value="3"/>
</dbReference>
<dbReference type="Proteomes" id="UP000434582">
    <property type="component" value="Unassembled WGS sequence"/>
</dbReference>
<keyword evidence="3" id="KW-1185">Reference proteome</keyword>
<dbReference type="Pfam" id="PF02954">
    <property type="entry name" value="HTH_8"/>
    <property type="match status" value="1"/>
</dbReference>
<name>A0A7X1ZCZ9_9PROT</name>
<feature type="domain" description="PAS" evidence="1">
    <location>
        <begin position="292"/>
        <end position="358"/>
    </location>
</feature>
<sequence>MHQFSAPHASLGDLDADLAARVIAASADVALILDDDGVIRDVAVGKADFLAEGAAAWMGRPWADTVSEDSRPKVEALIGDALADLPSPWRQIAYAVPDGADIPVLYTVVRLAARSRPAPAHHPETRPDSSSGSRIVAIGRDMRSVAAMQQRLLIAQQTVERDYNRLRHLETRYRLLFKLSSEAVLFVDSASRRIIEANPTAHTLLADSNKSLVGRVFPHGLEAEDADSIETLLASVRAMGRGEDVIARLGPAKREVMVSAALFRFERTVQYLIRLTPQTGGGDGTLVTHTRARLLDVLDGAPDGIVVTDMEGVILSANTAFLDFVQVATEGQVRGRPLGRYIGRQGVEVMPLIANLRELETVRQFTTVVHGDVGTSTPVEISAVAVPHADRPCLGFILRAATQREGDGDSGQATVTPPRSVEQLTELVGRVSLKEIIRETNDMIEKLCIQAALELTGDNRASAAEMLGLSRQSLYVKLRRYHLGDLTPHDSN</sequence>
<accession>A0A7X1ZCZ9</accession>
<dbReference type="InterPro" id="IPR009057">
    <property type="entry name" value="Homeodomain-like_sf"/>
</dbReference>
<organism evidence="2 3">
    <name type="scientific">Roseospira navarrensis</name>
    <dbReference type="NCBI Taxonomy" id="140058"/>
    <lineage>
        <taxon>Bacteria</taxon>
        <taxon>Pseudomonadati</taxon>
        <taxon>Pseudomonadota</taxon>
        <taxon>Alphaproteobacteria</taxon>
        <taxon>Rhodospirillales</taxon>
        <taxon>Rhodospirillaceae</taxon>
        <taxon>Roseospira</taxon>
    </lineage>
</organism>
<dbReference type="SUPFAM" id="SSF46689">
    <property type="entry name" value="Homeodomain-like"/>
    <property type="match status" value="1"/>
</dbReference>